<evidence type="ECO:0000313" key="15">
    <source>
        <dbReference type="EMBL" id="EEG29654.1"/>
    </source>
</evidence>
<keyword evidence="10 13" id="KW-1133">Transmembrane helix</keyword>
<dbReference type="EMBL" id="ACEC01000093">
    <property type="protein sequence ID" value="EEG29654.1"/>
    <property type="molecule type" value="Genomic_DNA"/>
</dbReference>
<dbReference type="Pfam" id="PF02163">
    <property type="entry name" value="Peptidase_M50"/>
    <property type="match status" value="1"/>
</dbReference>
<evidence type="ECO:0000256" key="4">
    <source>
        <dbReference type="ARBA" id="ARBA00022475"/>
    </source>
</evidence>
<dbReference type="HOGENOM" id="CLU_086979_1_1_9"/>
<dbReference type="STRING" id="537013.CLOSTMETH_02667"/>
<keyword evidence="8 15" id="KW-0378">Hydrolase</keyword>
<dbReference type="InterPro" id="IPR044537">
    <property type="entry name" value="Rip2-like"/>
</dbReference>
<comment type="cofactor">
    <cofactor evidence="1">
        <name>Zn(2+)</name>
        <dbReference type="ChEBI" id="CHEBI:29105"/>
    </cofactor>
</comment>
<evidence type="ECO:0000256" key="7">
    <source>
        <dbReference type="ARBA" id="ARBA00022723"/>
    </source>
</evidence>
<feature type="transmembrane region" description="Helical" evidence="13">
    <location>
        <begin position="90"/>
        <end position="116"/>
    </location>
</feature>
<comment type="subcellular location">
    <subcellularLocation>
        <location evidence="2">Cell membrane</location>
        <topology evidence="2">Multi-pass membrane protein</topology>
    </subcellularLocation>
</comment>
<feature type="domain" description="Peptidase M50" evidence="14">
    <location>
        <begin position="14"/>
        <end position="169"/>
    </location>
</feature>
<evidence type="ECO:0000256" key="6">
    <source>
        <dbReference type="ARBA" id="ARBA00022692"/>
    </source>
</evidence>
<keyword evidence="5" id="KW-0645">Protease</keyword>
<dbReference type="GO" id="GO:0006508">
    <property type="term" value="P:proteolysis"/>
    <property type="evidence" value="ECO:0007669"/>
    <property type="project" value="UniProtKB-KW"/>
</dbReference>
<reference evidence="15 16" key="1">
    <citation type="submission" date="2009-01" db="EMBL/GenBank/DDBJ databases">
        <authorList>
            <person name="Fulton L."/>
            <person name="Clifton S."/>
            <person name="Fulton B."/>
            <person name="Xu J."/>
            <person name="Minx P."/>
            <person name="Pepin K.H."/>
            <person name="Johnson M."/>
            <person name="Bhonagiri V."/>
            <person name="Nash W.E."/>
            <person name="Mardis E.R."/>
            <person name="Wilson R.K."/>
        </authorList>
    </citation>
    <scope>NUCLEOTIDE SEQUENCE [LARGE SCALE GENOMIC DNA]</scope>
    <source>
        <strain evidence="15 16">DSM 5476</strain>
    </source>
</reference>
<evidence type="ECO:0000256" key="2">
    <source>
        <dbReference type="ARBA" id="ARBA00004651"/>
    </source>
</evidence>
<reference evidence="15 16" key="2">
    <citation type="submission" date="2009-02" db="EMBL/GenBank/DDBJ databases">
        <title>Draft genome sequence of Clostridium methylpentosum (DSM 5476).</title>
        <authorList>
            <person name="Sudarsanam P."/>
            <person name="Ley R."/>
            <person name="Guruge J."/>
            <person name="Turnbaugh P.J."/>
            <person name="Mahowald M."/>
            <person name="Liep D."/>
            <person name="Gordon J."/>
        </authorList>
    </citation>
    <scope>NUCLEOTIDE SEQUENCE [LARGE SCALE GENOMIC DNA]</scope>
    <source>
        <strain evidence="15 16">DSM 5476</strain>
    </source>
</reference>
<keyword evidence="16" id="KW-1185">Reference proteome</keyword>
<evidence type="ECO:0000256" key="8">
    <source>
        <dbReference type="ARBA" id="ARBA00022801"/>
    </source>
</evidence>
<evidence type="ECO:0000256" key="11">
    <source>
        <dbReference type="ARBA" id="ARBA00023049"/>
    </source>
</evidence>
<evidence type="ECO:0000256" key="5">
    <source>
        <dbReference type="ARBA" id="ARBA00022670"/>
    </source>
</evidence>
<evidence type="ECO:0000256" key="9">
    <source>
        <dbReference type="ARBA" id="ARBA00022833"/>
    </source>
</evidence>
<gene>
    <name evidence="15" type="ORF">CLOSTMETH_02667</name>
</gene>
<keyword evidence="7" id="KW-0479">Metal-binding</keyword>
<comment type="similarity">
    <text evidence="3">Belongs to the peptidase M50B family.</text>
</comment>
<dbReference type="GO" id="GO:0005886">
    <property type="term" value="C:plasma membrane"/>
    <property type="evidence" value="ECO:0007669"/>
    <property type="project" value="UniProtKB-SubCell"/>
</dbReference>
<feature type="transmembrane region" description="Helical" evidence="13">
    <location>
        <begin position="128"/>
        <end position="152"/>
    </location>
</feature>
<dbReference type="eggNOG" id="COG1994">
    <property type="taxonomic scope" value="Bacteria"/>
</dbReference>
<dbReference type="PANTHER" id="PTHR35864">
    <property type="entry name" value="ZINC METALLOPROTEASE MJ0611-RELATED"/>
    <property type="match status" value="1"/>
</dbReference>
<dbReference type="Proteomes" id="UP000003340">
    <property type="component" value="Unassembled WGS sequence"/>
</dbReference>
<protein>
    <submittedName>
        <fullName evidence="15">Peptidase, M50 family</fullName>
        <ecNumber evidence="15">3.4.24.-</ecNumber>
    </submittedName>
</protein>
<evidence type="ECO:0000259" key="14">
    <source>
        <dbReference type="Pfam" id="PF02163"/>
    </source>
</evidence>
<dbReference type="AlphaFoldDB" id="C0EFM5"/>
<accession>C0EFM5</accession>
<evidence type="ECO:0000256" key="1">
    <source>
        <dbReference type="ARBA" id="ARBA00001947"/>
    </source>
</evidence>
<evidence type="ECO:0000256" key="12">
    <source>
        <dbReference type="ARBA" id="ARBA00023136"/>
    </source>
</evidence>
<dbReference type="InterPro" id="IPR052348">
    <property type="entry name" value="Metallopeptidase_M50B"/>
</dbReference>
<dbReference type="EC" id="3.4.24.-" evidence="15"/>
<dbReference type="CDD" id="cd06158">
    <property type="entry name" value="S2P-M50_like_1"/>
    <property type="match status" value="1"/>
</dbReference>
<sequence>MDQMAQVITYLTRAIVLLLCLPVHEFAHGFVAYKLGDPTAKNAGRLTLNPVRHLDVFGTLLLILTGYGFAKPVPVNSYYFKKPKRDLALVSLAGPLSNLIMAFLSVIFFKITSYFYISQAVAGAQNQFLYVLLLFFQTAAWINVALAVFNILPIPPLDGSKILNTILPEKAYYWVLRYERYFMPALFILLFIGVLSKPLSWLSSGVMSGLDVLTKFVDLFMRMILG</sequence>
<keyword evidence="9" id="KW-0862">Zinc</keyword>
<dbReference type="GO" id="GO:0046872">
    <property type="term" value="F:metal ion binding"/>
    <property type="evidence" value="ECO:0007669"/>
    <property type="project" value="UniProtKB-KW"/>
</dbReference>
<evidence type="ECO:0000313" key="16">
    <source>
        <dbReference type="Proteomes" id="UP000003340"/>
    </source>
</evidence>
<comment type="caution">
    <text evidence="15">The sequence shown here is derived from an EMBL/GenBank/DDBJ whole genome shotgun (WGS) entry which is preliminary data.</text>
</comment>
<dbReference type="GO" id="GO:0008237">
    <property type="term" value="F:metallopeptidase activity"/>
    <property type="evidence" value="ECO:0007669"/>
    <property type="project" value="UniProtKB-KW"/>
</dbReference>
<feature type="transmembrane region" description="Helical" evidence="13">
    <location>
        <begin position="54"/>
        <end position="70"/>
    </location>
</feature>
<keyword evidence="11" id="KW-0482">Metalloprotease</keyword>
<keyword evidence="12 13" id="KW-0472">Membrane</keyword>
<feature type="transmembrane region" description="Helical" evidence="13">
    <location>
        <begin position="12"/>
        <end position="33"/>
    </location>
</feature>
<name>C0EFM5_9FIRM</name>
<feature type="transmembrane region" description="Helical" evidence="13">
    <location>
        <begin position="181"/>
        <end position="199"/>
    </location>
</feature>
<dbReference type="InterPro" id="IPR008915">
    <property type="entry name" value="Peptidase_M50"/>
</dbReference>
<proteinExistence type="inferred from homology"/>
<evidence type="ECO:0000256" key="13">
    <source>
        <dbReference type="SAM" id="Phobius"/>
    </source>
</evidence>
<keyword evidence="4" id="KW-1003">Cell membrane</keyword>
<dbReference type="PANTHER" id="PTHR35864:SF1">
    <property type="entry name" value="ZINC METALLOPROTEASE YWHC-RELATED"/>
    <property type="match status" value="1"/>
</dbReference>
<organism evidence="15 16">
    <name type="scientific">[Clostridium] methylpentosum DSM 5476</name>
    <dbReference type="NCBI Taxonomy" id="537013"/>
    <lineage>
        <taxon>Bacteria</taxon>
        <taxon>Bacillati</taxon>
        <taxon>Bacillota</taxon>
        <taxon>Clostridia</taxon>
        <taxon>Eubacteriales</taxon>
        <taxon>Oscillospiraceae</taxon>
        <taxon>Oscillospiraceae incertae sedis</taxon>
    </lineage>
</organism>
<evidence type="ECO:0000256" key="3">
    <source>
        <dbReference type="ARBA" id="ARBA00007931"/>
    </source>
</evidence>
<evidence type="ECO:0000256" key="10">
    <source>
        <dbReference type="ARBA" id="ARBA00022989"/>
    </source>
</evidence>
<keyword evidence="6 13" id="KW-0812">Transmembrane</keyword>